<protein>
    <submittedName>
        <fullName evidence="1">Uncharacterized protein</fullName>
    </submittedName>
</protein>
<dbReference type="HOGENOM" id="CLU_1423366_0_0_1"/>
<sequence>MICWVSSSPPLLRTRMAVIFSTGSWSRTSLKLVLRDEIIDDYIKTLAQIVGMLKRGCTMYPRDSYSEEKDYGGGSLTVRLLPIRYHELWYQNNKKEHKSREDSGFIVRKNLIEDHERIKKRWDLRMSVVGGEATFARMLKLAHAVEWMLCTWATLAISHGQTSYAFVTFSEEEDIFDAVLELGNRGGTRGR</sequence>
<organism evidence="1 2">
    <name type="scientific">Brassica oleracea var. oleracea</name>
    <dbReference type="NCBI Taxonomy" id="109376"/>
    <lineage>
        <taxon>Eukaryota</taxon>
        <taxon>Viridiplantae</taxon>
        <taxon>Streptophyta</taxon>
        <taxon>Embryophyta</taxon>
        <taxon>Tracheophyta</taxon>
        <taxon>Spermatophyta</taxon>
        <taxon>Magnoliopsida</taxon>
        <taxon>eudicotyledons</taxon>
        <taxon>Gunneridae</taxon>
        <taxon>Pentapetalae</taxon>
        <taxon>rosids</taxon>
        <taxon>malvids</taxon>
        <taxon>Brassicales</taxon>
        <taxon>Brassicaceae</taxon>
        <taxon>Brassiceae</taxon>
        <taxon>Brassica</taxon>
    </lineage>
</organism>
<evidence type="ECO:0000313" key="1">
    <source>
        <dbReference type="EnsemblPlants" id="Bo6g122330.1"/>
    </source>
</evidence>
<evidence type="ECO:0000313" key="2">
    <source>
        <dbReference type="Proteomes" id="UP000032141"/>
    </source>
</evidence>
<dbReference type="Gramene" id="Bo6g122330.1">
    <property type="protein sequence ID" value="Bo6g122330.1"/>
    <property type="gene ID" value="Bo6g122330"/>
</dbReference>
<accession>A0A0D3D1N8</accession>
<dbReference type="AlphaFoldDB" id="A0A0D3D1N8"/>
<dbReference type="Proteomes" id="UP000032141">
    <property type="component" value="Chromosome C6"/>
</dbReference>
<reference evidence="1 2" key="1">
    <citation type="journal article" date="2014" name="Genome Biol.">
        <title>Transcriptome and methylome profiling reveals relics of genome dominance in the mesopolyploid Brassica oleracea.</title>
        <authorList>
            <person name="Parkin I.A."/>
            <person name="Koh C."/>
            <person name="Tang H."/>
            <person name="Robinson S.J."/>
            <person name="Kagale S."/>
            <person name="Clarke W.E."/>
            <person name="Town C.D."/>
            <person name="Nixon J."/>
            <person name="Krishnakumar V."/>
            <person name="Bidwell S.L."/>
            <person name="Denoeud F."/>
            <person name="Belcram H."/>
            <person name="Links M.G."/>
            <person name="Just J."/>
            <person name="Clarke C."/>
            <person name="Bender T."/>
            <person name="Huebert T."/>
            <person name="Mason A.S."/>
            <person name="Pires J.C."/>
            <person name="Barker G."/>
            <person name="Moore J."/>
            <person name="Walley P.G."/>
            <person name="Manoli S."/>
            <person name="Batley J."/>
            <person name="Edwards D."/>
            <person name="Nelson M.N."/>
            <person name="Wang X."/>
            <person name="Paterson A.H."/>
            <person name="King G."/>
            <person name="Bancroft I."/>
            <person name="Chalhoub B."/>
            <person name="Sharpe A.G."/>
        </authorList>
    </citation>
    <scope>NUCLEOTIDE SEQUENCE</scope>
    <source>
        <strain evidence="1 2">cv. TO1000</strain>
    </source>
</reference>
<reference evidence="1" key="2">
    <citation type="submission" date="2015-03" db="UniProtKB">
        <authorList>
            <consortium name="EnsemblPlants"/>
        </authorList>
    </citation>
    <scope>IDENTIFICATION</scope>
</reference>
<keyword evidence="2" id="KW-1185">Reference proteome</keyword>
<dbReference type="EnsemblPlants" id="Bo6g122330.1">
    <property type="protein sequence ID" value="Bo6g122330.1"/>
    <property type="gene ID" value="Bo6g122330"/>
</dbReference>
<proteinExistence type="predicted"/>
<name>A0A0D3D1N8_BRAOL</name>